<feature type="region of interest" description="Disordered" evidence="1">
    <location>
        <begin position="166"/>
        <end position="193"/>
    </location>
</feature>
<accession>A0A8S9TUI9</accession>
<organism evidence="2 3">
    <name type="scientific">Phytophthora infestans</name>
    <name type="common">Potato late blight agent</name>
    <name type="synonym">Botrytis infestans</name>
    <dbReference type="NCBI Taxonomy" id="4787"/>
    <lineage>
        <taxon>Eukaryota</taxon>
        <taxon>Sar</taxon>
        <taxon>Stramenopiles</taxon>
        <taxon>Oomycota</taxon>
        <taxon>Peronosporomycetes</taxon>
        <taxon>Peronosporales</taxon>
        <taxon>Peronosporaceae</taxon>
        <taxon>Phytophthora</taxon>
    </lineage>
</organism>
<name>A0A8S9TUI9_PHYIN</name>
<gene>
    <name evidence="2" type="ORF">GN958_ATG19627</name>
</gene>
<evidence type="ECO:0000313" key="3">
    <source>
        <dbReference type="Proteomes" id="UP000704712"/>
    </source>
</evidence>
<evidence type="ECO:0000256" key="1">
    <source>
        <dbReference type="SAM" id="MobiDB-lite"/>
    </source>
</evidence>
<feature type="compositionally biased region" description="Basic and acidic residues" evidence="1">
    <location>
        <begin position="69"/>
        <end position="81"/>
    </location>
</feature>
<dbReference type="Proteomes" id="UP000704712">
    <property type="component" value="Unassembled WGS sequence"/>
</dbReference>
<feature type="compositionally biased region" description="Acidic residues" evidence="1">
    <location>
        <begin position="177"/>
        <end position="193"/>
    </location>
</feature>
<reference evidence="2" key="1">
    <citation type="submission" date="2020-03" db="EMBL/GenBank/DDBJ databases">
        <title>Hybrid Assembly of Korean Phytophthora infestans isolates.</title>
        <authorList>
            <person name="Prokchorchik M."/>
            <person name="Lee Y."/>
            <person name="Seo J."/>
            <person name="Cho J.-H."/>
            <person name="Park Y.-E."/>
            <person name="Jang D.-C."/>
            <person name="Im J.-S."/>
            <person name="Choi J.-G."/>
            <person name="Park H.-J."/>
            <person name="Lee G.-B."/>
            <person name="Lee Y.-G."/>
            <person name="Hong S.-Y."/>
            <person name="Cho K."/>
            <person name="Sohn K.H."/>
        </authorList>
    </citation>
    <scope>NUCLEOTIDE SEQUENCE</scope>
    <source>
        <strain evidence="2">KR_2_A2</strain>
    </source>
</reference>
<sequence>MVPEIEQFDAKRSISGTIFILACDAQWAKRGRKSTILTITDGVCLFIVGRDQTTTRVRSSVESDVKTLAQDEGKRSVGERYDAEEDSDVAPTLPTEGEARQFEVTTVGRSPDVQLKDRAASSNPDPAKKRRPTNKTLAGHGNSKQRTVEPHKKRLAFTIAQICMQSGGRSSAAAHDSEEEPASYVEEADDVGDDVSIHLAQEEASVELADLSDADEE</sequence>
<feature type="region of interest" description="Disordered" evidence="1">
    <location>
        <begin position="69"/>
        <end position="151"/>
    </location>
</feature>
<evidence type="ECO:0000313" key="2">
    <source>
        <dbReference type="EMBL" id="KAF4131192.1"/>
    </source>
</evidence>
<protein>
    <submittedName>
        <fullName evidence="2">Uncharacterized protein</fullName>
    </submittedName>
</protein>
<proteinExistence type="predicted"/>
<dbReference type="EMBL" id="JAACNO010002745">
    <property type="protein sequence ID" value="KAF4131192.1"/>
    <property type="molecule type" value="Genomic_DNA"/>
</dbReference>
<comment type="caution">
    <text evidence="2">The sequence shown here is derived from an EMBL/GenBank/DDBJ whole genome shotgun (WGS) entry which is preliminary data.</text>
</comment>
<dbReference type="AlphaFoldDB" id="A0A8S9TUI9"/>